<dbReference type="RefSeq" id="WP_168826616.1">
    <property type="nucleotide sequence ID" value="NZ_JABAEB010000011.1"/>
</dbReference>
<dbReference type="Proteomes" id="UP000527352">
    <property type="component" value="Unassembled WGS sequence"/>
</dbReference>
<reference evidence="2 3" key="1">
    <citation type="submission" date="2020-04" db="EMBL/GenBank/DDBJ databases">
        <title>The first description of lens atrophy caused by putative novel Shewanella sp. that is a new emerging pathogen for cultured rainbow trout?</title>
        <authorList>
            <person name="Saticioglu I.B."/>
            <person name="Duman M."/>
            <person name="Altun S."/>
        </authorList>
    </citation>
    <scope>NUCLEOTIDE SEQUENCE [LARGE SCALE GENOMIC DNA]</scope>
    <source>
        <strain evidence="2 3">S-1</strain>
    </source>
</reference>
<accession>A0ABX1KQN1</accession>
<name>A0ABX1KQN1_9GAMM</name>
<dbReference type="Pfam" id="PF18737">
    <property type="entry name" value="HEPN_MAE_28990"/>
    <property type="match status" value="1"/>
</dbReference>
<proteinExistence type="predicted"/>
<evidence type="ECO:0000259" key="1">
    <source>
        <dbReference type="Pfam" id="PF18737"/>
    </source>
</evidence>
<comment type="caution">
    <text evidence="2">The sequence shown here is derived from an EMBL/GenBank/DDBJ whole genome shotgun (WGS) entry which is preliminary data.</text>
</comment>
<protein>
    <recommendedName>
        <fullName evidence="1">MAE-28990/MAE-18760-like HEPN domain-containing protein</fullName>
    </recommendedName>
</protein>
<keyword evidence="3" id="KW-1185">Reference proteome</keyword>
<dbReference type="InterPro" id="IPR040788">
    <property type="entry name" value="HEPN_MAE_28990"/>
</dbReference>
<sequence>MDLEMEDFESRVNEIELYFQFMEQITATNACIGDLYDVEFEKIKIDSEVKKIFKANLFLLLYNLIESSFKSALVKLIQDINGSNSKYGMLIPEIRKIWFQDKTKFFSEKTPRISGKTVNKLEYYFPIVDDIFEFVLSIPEKPEISGNLDGQSIRKLLEKYGILSEEIKSLKSEKLVKVKSNRNDLAHGDISFSNCGRDLSVPELKEIKDQVINYMRVILNEFNRKIENKYYLIS</sequence>
<evidence type="ECO:0000313" key="2">
    <source>
        <dbReference type="EMBL" id="NLQ24515.1"/>
    </source>
</evidence>
<organism evidence="2 3">
    <name type="scientific">Shewanella oncorhynchi</name>
    <dbReference type="NCBI Taxonomy" id="2726434"/>
    <lineage>
        <taxon>Bacteria</taxon>
        <taxon>Pseudomonadati</taxon>
        <taxon>Pseudomonadota</taxon>
        <taxon>Gammaproteobacteria</taxon>
        <taxon>Alteromonadales</taxon>
        <taxon>Shewanellaceae</taxon>
        <taxon>Shewanella</taxon>
    </lineage>
</organism>
<feature type="domain" description="MAE-28990/MAE-18760-like HEPN" evidence="1">
    <location>
        <begin position="6"/>
        <end position="231"/>
    </location>
</feature>
<gene>
    <name evidence="2" type="ORF">HGO26_16720</name>
</gene>
<evidence type="ECO:0000313" key="3">
    <source>
        <dbReference type="Proteomes" id="UP000527352"/>
    </source>
</evidence>
<dbReference type="EMBL" id="JABAEB010000011">
    <property type="protein sequence ID" value="NLQ24515.1"/>
    <property type="molecule type" value="Genomic_DNA"/>
</dbReference>